<feature type="compositionally biased region" description="Basic and acidic residues" evidence="8">
    <location>
        <begin position="60"/>
        <end position="80"/>
    </location>
</feature>
<dbReference type="PIRSF" id="PIRSF036852">
    <property type="entry name" value="Ribonuclease_H1_euk"/>
    <property type="match status" value="1"/>
</dbReference>
<dbReference type="AlphaFoldDB" id="A0A6B2LDH0"/>
<accession>A0A6B2LDH0</accession>
<dbReference type="GO" id="GO:0043137">
    <property type="term" value="P:DNA replication, removal of RNA primer"/>
    <property type="evidence" value="ECO:0007669"/>
    <property type="project" value="TreeGrafter"/>
</dbReference>
<dbReference type="SUPFAM" id="SSF53098">
    <property type="entry name" value="Ribonuclease H-like"/>
    <property type="match status" value="1"/>
</dbReference>
<dbReference type="GO" id="GO:0003676">
    <property type="term" value="F:nucleic acid binding"/>
    <property type="evidence" value="ECO:0007669"/>
    <property type="project" value="InterPro"/>
</dbReference>
<feature type="domain" description="RNase H type-1" evidence="9">
    <location>
        <begin position="81"/>
        <end position="228"/>
    </location>
</feature>
<dbReference type="InterPro" id="IPR017067">
    <property type="entry name" value="RNase_H1_euk"/>
</dbReference>
<dbReference type="EMBL" id="GIBP01006120">
    <property type="protein sequence ID" value="NDV35089.1"/>
    <property type="molecule type" value="Transcribed_RNA"/>
</dbReference>
<dbReference type="Gene3D" id="3.30.420.10">
    <property type="entry name" value="Ribonuclease H-like superfamily/Ribonuclease H"/>
    <property type="match status" value="1"/>
</dbReference>
<name>A0A6B2LDH0_9EUKA</name>
<evidence type="ECO:0000259" key="9">
    <source>
        <dbReference type="PROSITE" id="PS50879"/>
    </source>
</evidence>
<protein>
    <recommendedName>
        <fullName evidence="3">ribonuclease H</fullName>
        <ecNumber evidence="3">3.1.26.4</ecNumber>
    </recommendedName>
</protein>
<comment type="catalytic activity">
    <reaction evidence="1">
        <text>Endonucleolytic cleavage to 5'-phosphomonoester.</text>
        <dbReference type="EC" id="3.1.26.4"/>
    </reaction>
</comment>
<dbReference type="InterPro" id="IPR012337">
    <property type="entry name" value="RNaseH-like_sf"/>
</dbReference>
<evidence type="ECO:0000256" key="5">
    <source>
        <dbReference type="ARBA" id="ARBA00022723"/>
    </source>
</evidence>
<feature type="region of interest" description="Disordered" evidence="8">
    <location>
        <begin position="30"/>
        <end position="80"/>
    </location>
</feature>
<evidence type="ECO:0000256" key="6">
    <source>
        <dbReference type="ARBA" id="ARBA00022759"/>
    </source>
</evidence>
<comment type="similarity">
    <text evidence="2">Belongs to the RNase H family.</text>
</comment>
<reference evidence="10" key="1">
    <citation type="journal article" date="2020" name="J. Eukaryot. Microbiol.">
        <title>De novo Sequencing, Assembly and Annotation of the Transcriptome for the Free-Living Testate Amoeba Arcella intermedia.</title>
        <authorList>
            <person name="Ribeiro G.M."/>
            <person name="Porfirio-Sousa A.L."/>
            <person name="Maurer-Alcala X.X."/>
            <person name="Katz L.A."/>
            <person name="Lahr D.J.G."/>
        </authorList>
    </citation>
    <scope>NUCLEOTIDE SEQUENCE</scope>
</reference>
<evidence type="ECO:0000256" key="2">
    <source>
        <dbReference type="ARBA" id="ARBA00005300"/>
    </source>
</evidence>
<evidence type="ECO:0000256" key="8">
    <source>
        <dbReference type="SAM" id="MobiDB-lite"/>
    </source>
</evidence>
<evidence type="ECO:0000256" key="1">
    <source>
        <dbReference type="ARBA" id="ARBA00000077"/>
    </source>
</evidence>
<organism evidence="10">
    <name type="scientific">Arcella intermedia</name>
    <dbReference type="NCBI Taxonomy" id="1963864"/>
    <lineage>
        <taxon>Eukaryota</taxon>
        <taxon>Amoebozoa</taxon>
        <taxon>Tubulinea</taxon>
        <taxon>Elardia</taxon>
        <taxon>Arcellinida</taxon>
        <taxon>Sphaerothecina</taxon>
        <taxon>Arcellidae</taxon>
        <taxon>Arcella</taxon>
    </lineage>
</organism>
<dbReference type="GO" id="GO:0000287">
    <property type="term" value="F:magnesium ion binding"/>
    <property type="evidence" value="ECO:0007669"/>
    <property type="project" value="InterPro"/>
</dbReference>
<dbReference type="PROSITE" id="PS50879">
    <property type="entry name" value="RNASE_H_1"/>
    <property type="match status" value="1"/>
</dbReference>
<evidence type="ECO:0000256" key="3">
    <source>
        <dbReference type="ARBA" id="ARBA00012180"/>
    </source>
</evidence>
<keyword evidence="7" id="KW-0378">Hydrolase</keyword>
<evidence type="ECO:0000256" key="7">
    <source>
        <dbReference type="ARBA" id="ARBA00022801"/>
    </source>
</evidence>
<evidence type="ECO:0000256" key="4">
    <source>
        <dbReference type="ARBA" id="ARBA00022722"/>
    </source>
</evidence>
<dbReference type="Pfam" id="PF00075">
    <property type="entry name" value="RNase_H"/>
    <property type="match status" value="1"/>
</dbReference>
<dbReference type="PANTHER" id="PTHR10642">
    <property type="entry name" value="RIBONUCLEASE H1"/>
    <property type="match status" value="1"/>
</dbReference>
<dbReference type="PANTHER" id="PTHR10642:SF26">
    <property type="entry name" value="RIBONUCLEASE H1"/>
    <property type="match status" value="1"/>
</dbReference>
<dbReference type="EC" id="3.1.26.4" evidence="3"/>
<sequence>MLTEAQDFINGTTTTTTTATATTTTTATRTTATVTTTTSIPTKRAKTKTPSPEGKKRKTKIIDKKEERIEKKEEGEEKKETEDKIVIYTDGACPGNGTDNAVAGVGVYFGYKDPRNLSEKLGGPRQTNQRAEIMAAIRGLEKVKEYYSTSVHVEIRTDSRYVINGMTDWIHNWLKNEKKQEQVENYDLMKRLHDKRNEFKQVSWVHVAGHSGEPGNDGADALAVAGSQIH</sequence>
<keyword evidence="5" id="KW-0479">Metal-binding</keyword>
<dbReference type="EMBL" id="GIBP01006515">
    <property type="protein sequence ID" value="NDV35484.1"/>
    <property type="molecule type" value="Transcribed_RNA"/>
</dbReference>
<dbReference type="CDD" id="cd09280">
    <property type="entry name" value="RNase_HI_eukaryote_like"/>
    <property type="match status" value="1"/>
</dbReference>
<dbReference type="InterPro" id="IPR002156">
    <property type="entry name" value="RNaseH_domain"/>
</dbReference>
<keyword evidence="4" id="KW-0540">Nuclease</keyword>
<keyword evidence="6" id="KW-0255">Endonuclease</keyword>
<dbReference type="InterPro" id="IPR036397">
    <property type="entry name" value="RNaseH_sf"/>
</dbReference>
<dbReference type="InterPro" id="IPR050092">
    <property type="entry name" value="RNase_H"/>
</dbReference>
<dbReference type="GO" id="GO:0004523">
    <property type="term" value="F:RNA-DNA hybrid ribonuclease activity"/>
    <property type="evidence" value="ECO:0007669"/>
    <property type="project" value="UniProtKB-EC"/>
</dbReference>
<proteinExistence type="inferred from homology"/>
<evidence type="ECO:0000313" key="10">
    <source>
        <dbReference type="EMBL" id="NDV35089.1"/>
    </source>
</evidence>